<organism evidence="1 2">
    <name type="scientific">Azotobacter beijerinckii</name>
    <dbReference type="NCBI Taxonomy" id="170623"/>
    <lineage>
        <taxon>Bacteria</taxon>
        <taxon>Pseudomonadati</taxon>
        <taxon>Pseudomonadota</taxon>
        <taxon>Gammaproteobacteria</taxon>
        <taxon>Pseudomonadales</taxon>
        <taxon>Pseudomonadaceae</taxon>
        <taxon>Azotobacter</taxon>
    </lineage>
</organism>
<accession>A0A1H9QMQ4</accession>
<feature type="non-terminal residue" evidence="1">
    <location>
        <position position="1"/>
    </location>
</feature>
<evidence type="ECO:0000313" key="1">
    <source>
        <dbReference type="EMBL" id="SER61796.1"/>
    </source>
</evidence>
<sequence>TVPATETLASEMGMQNANHDLSFPALGVSMDTKLLSDKTGDILKGIFNDYRKTKGIRNLLIVPSYDPDGAFDKYATSRKALLDEMVNEVDPAAQPATFHSSIIPGLSYSFAWGPGVCFGEGSYSPEEHARHHHSLLFGHAKKFSRLNPTVIVFVIFPWSSEKVFMFESSNRVFFKELGEIFFNSYMDSSVPAKSFNNKFQTMITADEVTRHLSGIIYLEDKTITATDPTLLSISASYILNENSTHSLFEHELEEILKRRGAYNLNAHNNAG</sequence>
<evidence type="ECO:0000313" key="2">
    <source>
        <dbReference type="Proteomes" id="UP000199267"/>
    </source>
</evidence>
<proteinExistence type="predicted"/>
<protein>
    <submittedName>
        <fullName evidence="1">Uncharacterized protein</fullName>
    </submittedName>
</protein>
<dbReference type="RefSeq" id="WP_208599349.1">
    <property type="nucleotide sequence ID" value="NZ_FOFJ01000068.1"/>
</dbReference>
<dbReference type="AlphaFoldDB" id="A0A1H9QMQ4"/>
<name>A0A1H9QMQ4_9GAMM</name>
<gene>
    <name evidence="1" type="ORF">SAMN04244573_03977</name>
</gene>
<reference evidence="1 2" key="1">
    <citation type="submission" date="2016-10" db="EMBL/GenBank/DDBJ databases">
        <authorList>
            <person name="de Groot N.N."/>
        </authorList>
    </citation>
    <scope>NUCLEOTIDE SEQUENCE [LARGE SCALE GENOMIC DNA]</scope>
    <source>
        <strain evidence="1 2">DSM 378</strain>
    </source>
</reference>
<dbReference type="Proteomes" id="UP000199267">
    <property type="component" value="Unassembled WGS sequence"/>
</dbReference>
<dbReference type="EMBL" id="FOFJ01000068">
    <property type="protein sequence ID" value="SER61796.1"/>
    <property type="molecule type" value="Genomic_DNA"/>
</dbReference>